<dbReference type="InterPro" id="IPR007421">
    <property type="entry name" value="Schlafen_AlbA_2_dom"/>
</dbReference>
<keyword evidence="3" id="KW-1185">Reference proteome</keyword>
<dbReference type="InterPro" id="IPR038461">
    <property type="entry name" value="Schlafen_AlbA_2_dom_sf"/>
</dbReference>
<dbReference type="Gene3D" id="3.30.565.60">
    <property type="match status" value="1"/>
</dbReference>
<sequence length="572" mass="62141">MKKDDLVALLDELRMLGGEPTDIEAKAAAGGLPASVTETASAFANTNGGTLVLGVDERDGFALVPLPDPVKLRDDLVSALSDQLAPPLRPTVDLVEIDGRVVVAAEIDPLPSDQRPCFVERRGMATGCYVRTGDGDRRMTQTEVGLAIANRGQPRYDAEPVPGATIDDLDRPPILRTLERVRTTSRALRDVDDVTALKRLRILSRDDAEVPTLAGLLTFGVFPQQFFPQLTISLVVMPSTTADRSPVAPRFVDNPTIRGAIPDLVAECLAAVRRHLSVRTYVDGDGRRDQLDYPMEAVREAVVNAVLHRDYSPGTRGTQIQVELHPDHLVVRSPGALFGPVTVADLGIEGVSSSRNSFLAQLLSDTYLPRSDRLVAENRASGILVMIRELQRSGLGRPRFDNHPSRFEVRFARSELMDPETRRWLGALHRPGFGQLHELALAMMRHGHDVTNAHLREYGADRGEATRVLGDLVTAGLVMKQGGRRYAWYGLVPEPVAAQPDLFGPGASGSSTTDLVAETLERIGESTAAELADTVGRSRASVLTALRGLATAGRVVAVGAQRSPQRRYVWVR</sequence>
<evidence type="ECO:0000313" key="3">
    <source>
        <dbReference type="Proteomes" id="UP001500449"/>
    </source>
</evidence>
<dbReference type="RefSeq" id="WP_344423573.1">
    <property type="nucleotide sequence ID" value="NZ_BAAAQK010000023.1"/>
</dbReference>
<reference evidence="2 3" key="1">
    <citation type="journal article" date="2019" name="Int. J. Syst. Evol. Microbiol.">
        <title>The Global Catalogue of Microorganisms (GCM) 10K type strain sequencing project: providing services to taxonomists for standard genome sequencing and annotation.</title>
        <authorList>
            <consortium name="The Broad Institute Genomics Platform"/>
            <consortium name="The Broad Institute Genome Sequencing Center for Infectious Disease"/>
            <person name="Wu L."/>
            <person name="Ma J."/>
        </authorList>
    </citation>
    <scope>NUCLEOTIDE SEQUENCE [LARGE SCALE GENOMIC DNA]</scope>
    <source>
        <strain evidence="2 3">JCM 16009</strain>
    </source>
</reference>
<feature type="domain" description="Schlafen AlbA-2" evidence="1">
    <location>
        <begin position="21"/>
        <end position="140"/>
    </location>
</feature>
<gene>
    <name evidence="2" type="ORF">GCM10009836_56270</name>
</gene>
<organism evidence="2 3">
    <name type="scientific">Pseudonocardia ailaonensis</name>
    <dbReference type="NCBI Taxonomy" id="367279"/>
    <lineage>
        <taxon>Bacteria</taxon>
        <taxon>Bacillati</taxon>
        <taxon>Actinomycetota</taxon>
        <taxon>Actinomycetes</taxon>
        <taxon>Pseudonocardiales</taxon>
        <taxon>Pseudonocardiaceae</taxon>
        <taxon>Pseudonocardia</taxon>
    </lineage>
</organism>
<dbReference type="Pfam" id="PF13749">
    <property type="entry name" value="HATPase_c_4"/>
    <property type="match status" value="1"/>
</dbReference>
<evidence type="ECO:0000259" key="1">
    <source>
        <dbReference type="Pfam" id="PF04326"/>
    </source>
</evidence>
<dbReference type="EMBL" id="BAAAQK010000023">
    <property type="protein sequence ID" value="GAA1868532.1"/>
    <property type="molecule type" value="Genomic_DNA"/>
</dbReference>
<dbReference type="InterPro" id="IPR036388">
    <property type="entry name" value="WH-like_DNA-bd_sf"/>
</dbReference>
<dbReference type="Gene3D" id="1.10.10.10">
    <property type="entry name" value="Winged helix-like DNA-binding domain superfamily/Winged helix DNA-binding domain"/>
    <property type="match status" value="2"/>
</dbReference>
<dbReference type="Proteomes" id="UP001500449">
    <property type="component" value="Unassembled WGS sequence"/>
</dbReference>
<proteinExistence type="predicted"/>
<name>A0ABN2NGM2_9PSEU</name>
<dbReference type="Pfam" id="PF04326">
    <property type="entry name" value="SLFN_AlbA_2"/>
    <property type="match status" value="1"/>
</dbReference>
<dbReference type="PANTHER" id="PTHR30595:SF6">
    <property type="entry name" value="SCHLAFEN ALBA-2 DOMAIN-CONTAINING PROTEIN"/>
    <property type="match status" value="1"/>
</dbReference>
<dbReference type="Gene3D" id="3.30.950.30">
    <property type="entry name" value="Schlafen, AAA domain"/>
    <property type="match status" value="1"/>
</dbReference>
<dbReference type="PANTHER" id="PTHR30595">
    <property type="entry name" value="GLPR-RELATED TRANSCRIPTIONAL REPRESSOR"/>
    <property type="match status" value="1"/>
</dbReference>
<dbReference type="InterPro" id="IPR038475">
    <property type="entry name" value="RecG_C_sf"/>
</dbReference>
<evidence type="ECO:0000313" key="2">
    <source>
        <dbReference type="EMBL" id="GAA1868532.1"/>
    </source>
</evidence>
<comment type="caution">
    <text evidence="2">The sequence shown here is derived from an EMBL/GenBank/DDBJ whole genome shotgun (WGS) entry which is preliminary data.</text>
</comment>
<protein>
    <recommendedName>
        <fullName evidence="1">Schlafen AlbA-2 domain-containing protein</fullName>
    </recommendedName>
</protein>
<accession>A0ABN2NGM2</accession>